<evidence type="ECO:0000313" key="3">
    <source>
        <dbReference type="Proteomes" id="UP000191980"/>
    </source>
</evidence>
<dbReference type="Pfam" id="PF22513">
    <property type="entry name" value="FitA-like_RHH"/>
    <property type="match status" value="1"/>
</dbReference>
<dbReference type="GO" id="GO:0006355">
    <property type="term" value="P:regulation of DNA-templated transcription"/>
    <property type="evidence" value="ECO:0007669"/>
    <property type="project" value="InterPro"/>
</dbReference>
<gene>
    <name evidence="2" type="ORF">AU255_14510</name>
</gene>
<keyword evidence="3" id="KW-1185">Reference proteome</keyword>
<evidence type="ECO:0000313" key="2">
    <source>
        <dbReference type="EMBL" id="OQK16299.1"/>
    </source>
</evidence>
<feature type="domain" description="Antitoxin FitA-like ribbon-helix-helix" evidence="1">
    <location>
        <begin position="3"/>
        <end position="40"/>
    </location>
</feature>
<sequence>MTTLTVHNLDDAMEKQLQIKAKQHNCSTEEEVYRILKKALFPMDKQKNLGSRLHEQIMEITDGIELELPTRSLPRNASDFENIK</sequence>
<organism evidence="2 3">
    <name type="scientific">Methyloprofundus sedimenti</name>
    <dbReference type="NCBI Taxonomy" id="1420851"/>
    <lineage>
        <taxon>Bacteria</taxon>
        <taxon>Pseudomonadati</taxon>
        <taxon>Pseudomonadota</taxon>
        <taxon>Gammaproteobacteria</taxon>
        <taxon>Methylococcales</taxon>
        <taxon>Methylococcaceae</taxon>
        <taxon>Methyloprofundus</taxon>
    </lineage>
</organism>
<protein>
    <submittedName>
        <fullName evidence="2">Plasmid stabilization protein</fullName>
    </submittedName>
</protein>
<dbReference type="STRING" id="1420851.AU255_14510"/>
<dbReference type="InterPro" id="IPR010985">
    <property type="entry name" value="Ribbon_hlx_hlx"/>
</dbReference>
<dbReference type="Gene3D" id="1.10.1220.10">
    <property type="entry name" value="Met repressor-like"/>
    <property type="match status" value="1"/>
</dbReference>
<dbReference type="InterPro" id="IPR053853">
    <property type="entry name" value="FitA-like_RHH"/>
</dbReference>
<accession>A0A1V8M413</accession>
<dbReference type="SUPFAM" id="SSF47598">
    <property type="entry name" value="Ribbon-helix-helix"/>
    <property type="match status" value="1"/>
</dbReference>
<dbReference type="OrthoDB" id="2389872at2"/>
<dbReference type="Proteomes" id="UP000191980">
    <property type="component" value="Unassembled WGS sequence"/>
</dbReference>
<name>A0A1V8M413_9GAMM</name>
<reference evidence="2 3" key="1">
    <citation type="submission" date="2015-12" db="EMBL/GenBank/DDBJ databases">
        <authorList>
            <person name="Shamseldin A."/>
            <person name="Moawad H."/>
            <person name="Abd El-Rahim W.M."/>
            <person name="Sadowsky M.J."/>
        </authorList>
    </citation>
    <scope>NUCLEOTIDE SEQUENCE [LARGE SCALE GENOMIC DNA]</scope>
    <source>
        <strain evidence="2 3">WF1</strain>
    </source>
</reference>
<evidence type="ECO:0000259" key="1">
    <source>
        <dbReference type="Pfam" id="PF22513"/>
    </source>
</evidence>
<dbReference type="InterPro" id="IPR013321">
    <property type="entry name" value="Arc_rbn_hlx_hlx"/>
</dbReference>
<dbReference type="RefSeq" id="WP_080523677.1">
    <property type="nucleotide sequence ID" value="NZ_LPUF01000002.1"/>
</dbReference>
<proteinExistence type="predicted"/>
<comment type="caution">
    <text evidence="2">The sequence shown here is derived from an EMBL/GenBank/DDBJ whole genome shotgun (WGS) entry which is preliminary data.</text>
</comment>
<dbReference type="AlphaFoldDB" id="A0A1V8M413"/>
<dbReference type="EMBL" id="LPUF01000002">
    <property type="protein sequence ID" value="OQK16299.1"/>
    <property type="molecule type" value="Genomic_DNA"/>
</dbReference>